<comment type="subcellular location">
    <subcellularLocation>
        <location evidence="1">Membrane</location>
        <topology evidence="1">Multi-pass membrane protein</topology>
    </subcellularLocation>
</comment>
<dbReference type="Proteomes" id="UP000016922">
    <property type="component" value="Unassembled WGS sequence"/>
</dbReference>
<feature type="transmembrane region" description="Helical" evidence="5">
    <location>
        <begin position="437"/>
        <end position="454"/>
    </location>
</feature>
<dbReference type="AlphaFoldDB" id="S3D9D8"/>
<dbReference type="GO" id="GO:0046873">
    <property type="term" value="F:metal ion transmembrane transporter activity"/>
    <property type="evidence" value="ECO:0007669"/>
    <property type="project" value="InterPro"/>
</dbReference>
<dbReference type="HOGENOM" id="CLU_537534_0_0_1"/>
<sequence>MVDPASEPEPDQYISEIKRLLAPHVNSRWSLESNRSHLTKVAYTDTYEEYPIASPKQLIAQAAILTDEETLSICIIENISKEYVEVLGTEWGIDPMFFVEYASNPAKNALWWSNKWDWKPPEVPGEPDSPNSQELSWSAKNPSFFRLPSGYLDGVFEYHNETPNLSPSTLSKLNSSPNLIYRHCFKDKDWPIQSNTRISYCRPNRFMYLFLVDAPIKFPVGILDQESRSFPTLRLLHSNSRGGVELPHIYDSSRREYSLFENLKTFCHHHWHLRVLFDQRIDHFGCDYVVYPNKLVLPATPLIYLWASCLWEENLKFLDKEIKRISFREIRNPRLEINAILHDRREDLAHIIQGLADTNMYIPREVHEFFATHPNWLDFTRTKPENWDRLIAQANKLDAFLIETFQLFMSSVSVQDSHMSIEQSRLGMEQARRGSQLTYLAFIYVPLSFVTGIFGMNVQQINGTGLNVWVCFVTLVPLVCLTGLVFWGVWFYGRWKGKREKTDEEKV</sequence>
<evidence type="ECO:0000256" key="4">
    <source>
        <dbReference type="ARBA" id="ARBA00023136"/>
    </source>
</evidence>
<dbReference type="Pfam" id="PF01544">
    <property type="entry name" value="CorA"/>
    <property type="match status" value="1"/>
</dbReference>
<evidence type="ECO:0000256" key="5">
    <source>
        <dbReference type="SAM" id="Phobius"/>
    </source>
</evidence>
<feature type="transmembrane region" description="Helical" evidence="5">
    <location>
        <begin position="466"/>
        <end position="492"/>
    </location>
</feature>
<keyword evidence="7" id="KW-1185">Reference proteome</keyword>
<keyword evidence="4 5" id="KW-0472">Membrane</keyword>
<evidence type="ECO:0000313" key="6">
    <source>
        <dbReference type="EMBL" id="EPE34320.1"/>
    </source>
</evidence>
<dbReference type="Gene3D" id="1.20.58.340">
    <property type="entry name" value="Magnesium transport protein CorA, transmembrane region"/>
    <property type="match status" value="1"/>
</dbReference>
<dbReference type="RefSeq" id="XP_008078255.1">
    <property type="nucleotide sequence ID" value="XM_008080064.1"/>
</dbReference>
<evidence type="ECO:0000256" key="1">
    <source>
        <dbReference type="ARBA" id="ARBA00004141"/>
    </source>
</evidence>
<name>S3D9D8_GLAL2</name>
<dbReference type="InterPro" id="IPR045863">
    <property type="entry name" value="CorA_TM1_TM2"/>
</dbReference>
<evidence type="ECO:0000256" key="3">
    <source>
        <dbReference type="ARBA" id="ARBA00022989"/>
    </source>
</evidence>
<dbReference type="OrthoDB" id="3231000at2759"/>
<dbReference type="KEGG" id="glz:GLAREA_10014"/>
<evidence type="ECO:0000313" key="7">
    <source>
        <dbReference type="Proteomes" id="UP000016922"/>
    </source>
</evidence>
<dbReference type="SUPFAM" id="SSF144083">
    <property type="entry name" value="Magnesium transport protein CorA, transmembrane region"/>
    <property type="match status" value="1"/>
</dbReference>
<organism evidence="6 7">
    <name type="scientific">Glarea lozoyensis (strain ATCC 20868 / MF5171)</name>
    <dbReference type="NCBI Taxonomy" id="1116229"/>
    <lineage>
        <taxon>Eukaryota</taxon>
        <taxon>Fungi</taxon>
        <taxon>Dikarya</taxon>
        <taxon>Ascomycota</taxon>
        <taxon>Pezizomycotina</taxon>
        <taxon>Leotiomycetes</taxon>
        <taxon>Helotiales</taxon>
        <taxon>Helotiaceae</taxon>
        <taxon>Glarea</taxon>
    </lineage>
</organism>
<protein>
    <submittedName>
        <fullName evidence="6">Magnesium transport protein CorA, transmembrane region</fullName>
    </submittedName>
</protein>
<evidence type="ECO:0000256" key="2">
    <source>
        <dbReference type="ARBA" id="ARBA00022692"/>
    </source>
</evidence>
<dbReference type="GeneID" id="19469061"/>
<dbReference type="EMBL" id="KE145356">
    <property type="protein sequence ID" value="EPE34320.1"/>
    <property type="molecule type" value="Genomic_DNA"/>
</dbReference>
<gene>
    <name evidence="6" type="ORF">GLAREA_10014</name>
</gene>
<reference evidence="6 7" key="1">
    <citation type="journal article" date="2013" name="BMC Genomics">
        <title>Genomics-driven discovery of the pneumocandin biosynthetic gene cluster in the fungus Glarea lozoyensis.</title>
        <authorList>
            <person name="Chen L."/>
            <person name="Yue Q."/>
            <person name="Zhang X."/>
            <person name="Xiang M."/>
            <person name="Wang C."/>
            <person name="Li S."/>
            <person name="Che Y."/>
            <person name="Ortiz-Lopez F.J."/>
            <person name="Bills G.F."/>
            <person name="Liu X."/>
            <person name="An Z."/>
        </authorList>
    </citation>
    <scope>NUCLEOTIDE SEQUENCE [LARGE SCALE GENOMIC DNA]</scope>
    <source>
        <strain evidence="7">ATCC 20868 / MF5171</strain>
    </source>
</reference>
<keyword evidence="2 5" id="KW-0812">Transmembrane</keyword>
<dbReference type="InterPro" id="IPR002523">
    <property type="entry name" value="MgTranspt_CorA/ZnTranspt_ZntB"/>
</dbReference>
<dbReference type="GO" id="GO:0016020">
    <property type="term" value="C:membrane"/>
    <property type="evidence" value="ECO:0007669"/>
    <property type="project" value="UniProtKB-SubCell"/>
</dbReference>
<proteinExistence type="predicted"/>
<keyword evidence="3 5" id="KW-1133">Transmembrane helix</keyword>
<accession>S3D9D8</accession>